<proteinExistence type="predicted"/>
<dbReference type="PANTHER" id="PTHR48082">
    <property type="entry name" value="ATP SYNTHASE SUBUNIT ALPHA, MITOCHONDRIAL"/>
    <property type="match status" value="1"/>
</dbReference>
<keyword evidence="1" id="KW-0472">Membrane</keyword>
<dbReference type="GO" id="GO:0045259">
    <property type="term" value="C:proton-transporting ATP synthase complex"/>
    <property type="evidence" value="ECO:0007669"/>
    <property type="project" value="InterPro"/>
</dbReference>
<name>A0A9I9EL16_CUCME</name>
<feature type="transmembrane region" description="Helical" evidence="1">
    <location>
        <begin position="56"/>
        <end position="73"/>
    </location>
</feature>
<dbReference type="InterPro" id="IPR005294">
    <property type="entry name" value="ATP_synth_F1_asu"/>
</dbReference>
<dbReference type="PANTHER" id="PTHR48082:SF2">
    <property type="entry name" value="ATP SYNTHASE SUBUNIT ALPHA, MITOCHONDRIAL"/>
    <property type="match status" value="1"/>
</dbReference>
<keyword evidence="1" id="KW-0812">Transmembrane</keyword>
<evidence type="ECO:0000256" key="1">
    <source>
        <dbReference type="SAM" id="Phobius"/>
    </source>
</evidence>
<dbReference type="InterPro" id="IPR027417">
    <property type="entry name" value="P-loop_NTPase"/>
</dbReference>
<evidence type="ECO:0000313" key="2">
    <source>
        <dbReference type="EnsemblPlants" id="MELO3C035315.2.1"/>
    </source>
</evidence>
<dbReference type="EnsemblPlants" id="MELO3C035315.2.1">
    <property type="protein sequence ID" value="MELO3C035315.2.1"/>
    <property type="gene ID" value="MELO3C035315.2"/>
</dbReference>
<organism evidence="2">
    <name type="scientific">Cucumis melo</name>
    <name type="common">Muskmelon</name>
    <dbReference type="NCBI Taxonomy" id="3656"/>
    <lineage>
        <taxon>Eukaryota</taxon>
        <taxon>Viridiplantae</taxon>
        <taxon>Streptophyta</taxon>
        <taxon>Embryophyta</taxon>
        <taxon>Tracheophyta</taxon>
        <taxon>Spermatophyta</taxon>
        <taxon>Magnoliopsida</taxon>
        <taxon>eudicotyledons</taxon>
        <taxon>Gunneridae</taxon>
        <taxon>Pentapetalae</taxon>
        <taxon>rosids</taxon>
        <taxon>fabids</taxon>
        <taxon>Cucurbitales</taxon>
        <taxon>Cucurbitaceae</taxon>
        <taxon>Benincaseae</taxon>
        <taxon>Cucumis</taxon>
    </lineage>
</organism>
<reference evidence="2" key="1">
    <citation type="submission" date="2023-03" db="UniProtKB">
        <authorList>
            <consortium name="EnsemblPlants"/>
        </authorList>
    </citation>
    <scope>IDENTIFICATION</scope>
</reference>
<accession>A0A9I9EL16</accession>
<dbReference type="GO" id="GO:0046933">
    <property type="term" value="F:proton-transporting ATP synthase activity, rotational mechanism"/>
    <property type="evidence" value="ECO:0007669"/>
    <property type="project" value="InterPro"/>
</dbReference>
<dbReference type="GO" id="GO:0043531">
    <property type="term" value="F:ADP binding"/>
    <property type="evidence" value="ECO:0007669"/>
    <property type="project" value="TreeGrafter"/>
</dbReference>
<dbReference type="GO" id="GO:0005524">
    <property type="term" value="F:ATP binding"/>
    <property type="evidence" value="ECO:0007669"/>
    <property type="project" value="TreeGrafter"/>
</dbReference>
<protein>
    <submittedName>
        <fullName evidence="2">Uncharacterized protein</fullName>
    </submittedName>
</protein>
<keyword evidence="1" id="KW-1133">Transmembrane helix</keyword>
<dbReference type="AlphaFoldDB" id="A0A9I9EL16"/>
<dbReference type="Gene3D" id="3.40.50.300">
    <property type="entry name" value="P-loop containing nucleotide triphosphate hydrolases"/>
    <property type="match status" value="1"/>
</dbReference>
<dbReference type="Gramene" id="MELO3C035315.2.1">
    <property type="protein sequence ID" value="MELO3C035315.2.1"/>
    <property type="gene ID" value="MELO3C035315.2"/>
</dbReference>
<sequence>MEIGLKAVDSLVPVGKSQRELIIKKRQTRKIAIAINTILNQKQINSTQFKCFAMNLFYFLVRILPLIIIFVFYQSKRQKSED</sequence>